<dbReference type="InterPro" id="IPR008952">
    <property type="entry name" value="Tetraspanin_EC2_sf"/>
</dbReference>
<comment type="caution">
    <text evidence="7">The sequence shown here is derived from an EMBL/GenBank/DDBJ whole genome shotgun (WGS) entry which is preliminary data.</text>
</comment>
<keyword evidence="8" id="KW-1185">Reference proteome</keyword>
<feature type="region of interest" description="Disordered" evidence="5">
    <location>
        <begin position="300"/>
        <end position="342"/>
    </location>
</feature>
<feature type="transmembrane region" description="Helical" evidence="6">
    <location>
        <begin position="243"/>
        <end position="265"/>
    </location>
</feature>
<keyword evidence="2 6" id="KW-0812">Transmembrane</keyword>
<dbReference type="STRING" id="1611254.A0A2G5TFX9"/>
<sequence>MKVKFRTVLLVFLFIKLCILFTVLQETIESLNSNDHPLLFGTDDIWLFDWMLASVSSLSMLIAFSLIVFFAIGHTRTRKGFVVVAFVVNLVFVVPFFLSGIYLTFQDDHGLKLTSEISGSFEKILDFARVHNTNHSNLTTTSNTTGAKNAGNQTNPLPSVNPEMLKHFQVVDNIQKRYCCCGLKGGMDYGFKNATTASTEFIPFTSKLDIRCPHNSQFKNSTCGPTFEKGCENRLKNVYPTRILLYSCIGTAFSVIFALISPLIYSQFELDRRRARAKYIREWRHSLETHINDHRMWALRKSKNDPKPKTEEVKQSPVSPAASVKTQSSKSKESVKKQDKSK</sequence>
<comment type="subcellular location">
    <subcellularLocation>
        <location evidence="1">Membrane</location>
        <topology evidence="1">Multi-pass membrane protein</topology>
    </subcellularLocation>
</comment>
<feature type="compositionally biased region" description="Basic and acidic residues" evidence="5">
    <location>
        <begin position="330"/>
        <end position="342"/>
    </location>
</feature>
<gene>
    <name evidence="7" type="primary">Cni-C54D10.4</name>
    <name evidence="7" type="synonym">Cnig_chr_V.g18866</name>
    <name evidence="7" type="ORF">B9Z55_018866</name>
</gene>
<dbReference type="GO" id="GO:0016020">
    <property type="term" value="C:membrane"/>
    <property type="evidence" value="ECO:0007669"/>
    <property type="project" value="UniProtKB-SubCell"/>
</dbReference>
<evidence type="ECO:0000256" key="3">
    <source>
        <dbReference type="ARBA" id="ARBA00022989"/>
    </source>
</evidence>
<proteinExistence type="predicted"/>
<accession>A0A2G5TFX9</accession>
<evidence type="ECO:0000256" key="1">
    <source>
        <dbReference type="ARBA" id="ARBA00004141"/>
    </source>
</evidence>
<keyword evidence="4 6" id="KW-0472">Membrane</keyword>
<feature type="transmembrane region" description="Helical" evidence="6">
    <location>
        <begin position="80"/>
        <end position="105"/>
    </location>
</feature>
<evidence type="ECO:0000256" key="2">
    <source>
        <dbReference type="ARBA" id="ARBA00022692"/>
    </source>
</evidence>
<dbReference type="InterPro" id="IPR018499">
    <property type="entry name" value="Tetraspanin/Peripherin"/>
</dbReference>
<protein>
    <recommendedName>
        <fullName evidence="9">Tetraspanin</fullName>
    </recommendedName>
</protein>
<evidence type="ECO:0000313" key="8">
    <source>
        <dbReference type="Proteomes" id="UP000230233"/>
    </source>
</evidence>
<dbReference type="Pfam" id="PF00335">
    <property type="entry name" value="Tetraspanin"/>
    <property type="match status" value="1"/>
</dbReference>
<feature type="transmembrane region" description="Helical" evidence="6">
    <location>
        <begin position="49"/>
        <end position="73"/>
    </location>
</feature>
<dbReference type="SUPFAM" id="SSF48652">
    <property type="entry name" value="Tetraspanin"/>
    <property type="match status" value="1"/>
</dbReference>
<name>A0A2G5TFX9_9PELO</name>
<dbReference type="EMBL" id="PDUG01000005">
    <property type="protein sequence ID" value="PIC26234.1"/>
    <property type="molecule type" value="Genomic_DNA"/>
</dbReference>
<evidence type="ECO:0000256" key="6">
    <source>
        <dbReference type="SAM" id="Phobius"/>
    </source>
</evidence>
<evidence type="ECO:0008006" key="9">
    <source>
        <dbReference type="Google" id="ProtNLM"/>
    </source>
</evidence>
<dbReference type="AlphaFoldDB" id="A0A2G5TFX9"/>
<keyword evidence="3 6" id="KW-1133">Transmembrane helix</keyword>
<dbReference type="OrthoDB" id="5824177at2759"/>
<evidence type="ECO:0000313" key="7">
    <source>
        <dbReference type="EMBL" id="PIC26234.1"/>
    </source>
</evidence>
<evidence type="ECO:0000256" key="5">
    <source>
        <dbReference type="SAM" id="MobiDB-lite"/>
    </source>
</evidence>
<evidence type="ECO:0000256" key="4">
    <source>
        <dbReference type="ARBA" id="ARBA00023136"/>
    </source>
</evidence>
<feature type="compositionally biased region" description="Basic and acidic residues" evidence="5">
    <location>
        <begin position="300"/>
        <end position="314"/>
    </location>
</feature>
<reference evidence="8" key="1">
    <citation type="submission" date="2017-10" db="EMBL/GenBank/DDBJ databases">
        <title>Rapid genome shrinkage in a self-fertile nematode reveals novel sperm competition proteins.</title>
        <authorList>
            <person name="Yin D."/>
            <person name="Schwarz E.M."/>
            <person name="Thomas C.G."/>
            <person name="Felde R.L."/>
            <person name="Korf I.F."/>
            <person name="Cutter A.D."/>
            <person name="Schartner C.M."/>
            <person name="Ralston E.J."/>
            <person name="Meyer B.J."/>
            <person name="Haag E.S."/>
        </authorList>
    </citation>
    <scope>NUCLEOTIDE SEQUENCE [LARGE SCALE GENOMIC DNA]</scope>
    <source>
        <strain evidence="8">JU1422</strain>
    </source>
</reference>
<dbReference type="Proteomes" id="UP000230233">
    <property type="component" value="Chromosome V"/>
</dbReference>
<organism evidence="7 8">
    <name type="scientific">Caenorhabditis nigoni</name>
    <dbReference type="NCBI Taxonomy" id="1611254"/>
    <lineage>
        <taxon>Eukaryota</taxon>
        <taxon>Metazoa</taxon>
        <taxon>Ecdysozoa</taxon>
        <taxon>Nematoda</taxon>
        <taxon>Chromadorea</taxon>
        <taxon>Rhabditida</taxon>
        <taxon>Rhabditina</taxon>
        <taxon>Rhabditomorpha</taxon>
        <taxon>Rhabditoidea</taxon>
        <taxon>Rhabditidae</taxon>
        <taxon>Peloderinae</taxon>
        <taxon>Caenorhabditis</taxon>
    </lineage>
</organism>